<reference evidence="10" key="1">
    <citation type="submission" date="2016-11" db="EMBL/GenBank/DDBJ databases">
        <authorList>
            <person name="Varghese N."/>
            <person name="Submissions S."/>
        </authorList>
    </citation>
    <scope>NUCLEOTIDE SEQUENCE [LARGE SCALE GENOMIC DNA]</scope>
    <source>
        <strain evidence="10">DSM 11003</strain>
    </source>
</reference>
<keyword evidence="6 7" id="KW-0472">Membrane</keyword>
<keyword evidence="3" id="KW-1003">Cell membrane</keyword>
<dbReference type="Gene3D" id="1.10.3720.10">
    <property type="entry name" value="MetI-like"/>
    <property type="match status" value="1"/>
</dbReference>
<dbReference type="PANTHER" id="PTHR30151:SF0">
    <property type="entry name" value="ABC TRANSPORTER PERMEASE PROTEIN MJ0413-RELATED"/>
    <property type="match status" value="1"/>
</dbReference>
<dbReference type="AlphaFoldDB" id="A0A1M5JQ39"/>
<evidence type="ECO:0000313" key="9">
    <source>
        <dbReference type="EMBL" id="SHG42696.1"/>
    </source>
</evidence>
<dbReference type="RefSeq" id="WP_073089022.1">
    <property type="nucleotide sequence ID" value="NZ_FQWY01000003.1"/>
</dbReference>
<accession>A0A1M5JQ39</accession>
<feature type="transmembrane region" description="Helical" evidence="7">
    <location>
        <begin position="83"/>
        <end position="102"/>
    </location>
</feature>
<evidence type="ECO:0000256" key="5">
    <source>
        <dbReference type="ARBA" id="ARBA00022989"/>
    </source>
</evidence>
<evidence type="ECO:0000256" key="1">
    <source>
        <dbReference type="ARBA" id="ARBA00004651"/>
    </source>
</evidence>
<feature type="transmembrane region" description="Helical" evidence="7">
    <location>
        <begin position="23"/>
        <end position="43"/>
    </location>
</feature>
<name>A0A1M5JQ39_9FIRM</name>
<proteinExistence type="inferred from homology"/>
<dbReference type="SUPFAM" id="SSF161098">
    <property type="entry name" value="MetI-like"/>
    <property type="match status" value="1"/>
</dbReference>
<dbReference type="PANTHER" id="PTHR30151">
    <property type="entry name" value="ALKANE SULFONATE ABC TRANSPORTER-RELATED, MEMBRANE SUBUNIT"/>
    <property type="match status" value="1"/>
</dbReference>
<evidence type="ECO:0000313" key="10">
    <source>
        <dbReference type="Proteomes" id="UP000242329"/>
    </source>
</evidence>
<dbReference type="InterPro" id="IPR000515">
    <property type="entry name" value="MetI-like"/>
</dbReference>
<sequence>MEKGGSEIFIPSVRSKVVKREKAVSFFYMLLTLVLFILVWQMAALKYNSELLLPTPLKTAVALYDAVRDPWILKNLLITLKRVLLGFLYALAIGVPLGYLMGYSKTVLQIMDPLIGSLRQVPIMAWVPLTIVWFGLGDGPTVFLIAFSGVFPIILNTIAGVQGIDRDYYHAARSMGAKPWHIFSDVIFPGSLPDIMTGMRIAVGAGWMSVICAEFIATSAGFGYAMVEAQTRMYTDKLIALMIMAGIVGYLIDRLLLFLNIRLIKWRYVA</sequence>
<feature type="domain" description="ABC transmembrane type-1" evidence="8">
    <location>
        <begin position="76"/>
        <end position="260"/>
    </location>
</feature>
<dbReference type="Pfam" id="PF00528">
    <property type="entry name" value="BPD_transp_1"/>
    <property type="match status" value="1"/>
</dbReference>
<feature type="transmembrane region" description="Helical" evidence="7">
    <location>
        <begin position="114"/>
        <end position="136"/>
    </location>
</feature>
<evidence type="ECO:0000256" key="2">
    <source>
        <dbReference type="ARBA" id="ARBA00022448"/>
    </source>
</evidence>
<dbReference type="OrthoDB" id="9796361at2"/>
<gene>
    <name evidence="9" type="ORF">SAMN02745221_00182</name>
</gene>
<evidence type="ECO:0000256" key="4">
    <source>
        <dbReference type="ARBA" id="ARBA00022692"/>
    </source>
</evidence>
<dbReference type="STRING" id="1123382.SAMN02745221_00182"/>
<feature type="transmembrane region" description="Helical" evidence="7">
    <location>
        <begin position="238"/>
        <end position="259"/>
    </location>
</feature>
<feature type="transmembrane region" description="Helical" evidence="7">
    <location>
        <begin position="142"/>
        <end position="164"/>
    </location>
</feature>
<dbReference type="GO" id="GO:0042918">
    <property type="term" value="P:alkanesulfonate transmembrane transport"/>
    <property type="evidence" value="ECO:0007669"/>
    <property type="project" value="UniProtKB-ARBA"/>
</dbReference>
<dbReference type="GO" id="GO:0005886">
    <property type="term" value="C:plasma membrane"/>
    <property type="evidence" value="ECO:0007669"/>
    <property type="project" value="UniProtKB-SubCell"/>
</dbReference>
<dbReference type="FunFam" id="1.10.3720.10:FF:000003">
    <property type="entry name" value="Aliphatic sulfonate ABC transporter permease"/>
    <property type="match status" value="1"/>
</dbReference>
<keyword evidence="5 7" id="KW-1133">Transmembrane helix</keyword>
<dbReference type="PROSITE" id="PS50928">
    <property type="entry name" value="ABC_TM1"/>
    <property type="match status" value="1"/>
</dbReference>
<keyword evidence="10" id="KW-1185">Reference proteome</keyword>
<evidence type="ECO:0000259" key="8">
    <source>
        <dbReference type="PROSITE" id="PS50928"/>
    </source>
</evidence>
<protein>
    <submittedName>
        <fullName evidence="9">NitT/TauT family transport system permease protein</fullName>
    </submittedName>
</protein>
<keyword evidence="4 7" id="KW-0812">Transmembrane</keyword>
<dbReference type="Proteomes" id="UP000242329">
    <property type="component" value="Unassembled WGS sequence"/>
</dbReference>
<evidence type="ECO:0000256" key="7">
    <source>
        <dbReference type="RuleBase" id="RU363032"/>
    </source>
</evidence>
<keyword evidence="2 7" id="KW-0813">Transport</keyword>
<evidence type="ECO:0000256" key="3">
    <source>
        <dbReference type="ARBA" id="ARBA00022475"/>
    </source>
</evidence>
<dbReference type="NCBIfam" id="NF040733">
    <property type="entry name" value="ABC_perm_U"/>
    <property type="match status" value="1"/>
</dbReference>
<comment type="similarity">
    <text evidence="7">Belongs to the binding-protein-dependent transport system permease family.</text>
</comment>
<dbReference type="InterPro" id="IPR035906">
    <property type="entry name" value="MetI-like_sf"/>
</dbReference>
<comment type="subcellular location">
    <subcellularLocation>
        <location evidence="1 7">Cell membrane</location>
        <topology evidence="1 7">Multi-pass membrane protein</topology>
    </subcellularLocation>
</comment>
<dbReference type="CDD" id="cd06261">
    <property type="entry name" value="TM_PBP2"/>
    <property type="match status" value="1"/>
</dbReference>
<dbReference type="EMBL" id="FQWY01000003">
    <property type="protein sequence ID" value="SHG42696.1"/>
    <property type="molecule type" value="Genomic_DNA"/>
</dbReference>
<evidence type="ECO:0000256" key="6">
    <source>
        <dbReference type="ARBA" id="ARBA00023136"/>
    </source>
</evidence>
<feature type="transmembrane region" description="Helical" evidence="7">
    <location>
        <begin position="201"/>
        <end position="226"/>
    </location>
</feature>
<organism evidence="9 10">
    <name type="scientific">Thermosyntropha lipolytica DSM 11003</name>
    <dbReference type="NCBI Taxonomy" id="1123382"/>
    <lineage>
        <taxon>Bacteria</taxon>
        <taxon>Bacillati</taxon>
        <taxon>Bacillota</taxon>
        <taxon>Clostridia</taxon>
        <taxon>Eubacteriales</taxon>
        <taxon>Syntrophomonadaceae</taxon>
        <taxon>Thermosyntropha</taxon>
    </lineage>
</organism>